<proteinExistence type="predicted"/>
<dbReference type="Proteomes" id="UP000800082">
    <property type="component" value="Unassembled WGS sequence"/>
</dbReference>
<feature type="region of interest" description="Disordered" evidence="1">
    <location>
        <begin position="1"/>
        <end position="52"/>
    </location>
</feature>
<keyword evidence="2" id="KW-0812">Transmembrane</keyword>
<evidence type="ECO:0000256" key="2">
    <source>
        <dbReference type="SAM" id="Phobius"/>
    </source>
</evidence>
<dbReference type="OrthoDB" id="5086500at2759"/>
<dbReference type="AlphaFoldDB" id="A0A6A5R6N9"/>
<feature type="transmembrane region" description="Helical" evidence="2">
    <location>
        <begin position="271"/>
        <end position="296"/>
    </location>
</feature>
<keyword evidence="2" id="KW-0472">Membrane</keyword>
<feature type="transmembrane region" description="Helical" evidence="2">
    <location>
        <begin position="316"/>
        <end position="345"/>
    </location>
</feature>
<sequence length="367" mass="41928">MASQRPLSLPFPRPSALAKQRLSSAASSDEGTSKRLAPSPPHDDSNTSIDHIPGEPGIALTEAYVYDFLSSQLDTTLLDELYDHLWLVARKSGKSVEPLNKQRVKTREIVAAEDIRLHLVWRRNKIYIKPMPLCLLNFDFWTTYLPLPAEEIIPHEGSSVSQKRSSQPTYDRKVALGFMRSYALLVRHHVDFVLACESHLFPTDFKWDEWSKFIAYFRHIEDEEVANRYHYGQLRLSRLDWAVRLFRPSSATTLWFYELPFWSTGMYVERAIAPFIFGFASLSLVLSAMQVLVSVPEEGLAFRGIGASSLAAMRRAFWIFSVIMLLLLGLVWILLFVIPAGVLVWQLSWGFKHRGKTNVNVNRGNQA</sequence>
<evidence type="ECO:0000256" key="1">
    <source>
        <dbReference type="SAM" id="MobiDB-lite"/>
    </source>
</evidence>
<name>A0A6A5R6N9_9PLEO</name>
<evidence type="ECO:0000313" key="4">
    <source>
        <dbReference type="Proteomes" id="UP000800082"/>
    </source>
</evidence>
<keyword evidence="2" id="KW-1133">Transmembrane helix</keyword>
<protein>
    <submittedName>
        <fullName evidence="3">Uncharacterized protein</fullName>
    </submittedName>
</protein>
<dbReference type="RefSeq" id="XP_033443111.1">
    <property type="nucleotide sequence ID" value="XM_033594403.1"/>
</dbReference>
<dbReference type="Pfam" id="PF20246">
    <property type="entry name" value="DUF6601"/>
    <property type="match status" value="1"/>
</dbReference>
<feature type="compositionally biased region" description="Polar residues" evidence="1">
    <location>
        <begin position="21"/>
        <end position="30"/>
    </location>
</feature>
<dbReference type="PANTHER" id="PTHR34414:SF1">
    <property type="entry name" value="SUBTILISIN-LIKE SERINE PROTEASE"/>
    <property type="match status" value="1"/>
</dbReference>
<dbReference type="GeneID" id="54352071"/>
<reference evidence="3" key="1">
    <citation type="journal article" date="2020" name="Stud. Mycol.">
        <title>101 Dothideomycetes genomes: a test case for predicting lifestyles and emergence of pathogens.</title>
        <authorList>
            <person name="Haridas S."/>
            <person name="Albert R."/>
            <person name="Binder M."/>
            <person name="Bloem J."/>
            <person name="Labutti K."/>
            <person name="Salamov A."/>
            <person name="Andreopoulos B."/>
            <person name="Baker S."/>
            <person name="Barry K."/>
            <person name="Bills G."/>
            <person name="Bluhm B."/>
            <person name="Cannon C."/>
            <person name="Castanera R."/>
            <person name="Culley D."/>
            <person name="Daum C."/>
            <person name="Ezra D."/>
            <person name="Gonzalez J."/>
            <person name="Henrissat B."/>
            <person name="Kuo A."/>
            <person name="Liang C."/>
            <person name="Lipzen A."/>
            <person name="Lutzoni F."/>
            <person name="Magnuson J."/>
            <person name="Mondo S."/>
            <person name="Nolan M."/>
            <person name="Ohm R."/>
            <person name="Pangilinan J."/>
            <person name="Park H.-J."/>
            <person name="Ramirez L."/>
            <person name="Alfaro M."/>
            <person name="Sun H."/>
            <person name="Tritt A."/>
            <person name="Yoshinaga Y."/>
            <person name="Zwiers L.-H."/>
            <person name="Turgeon B."/>
            <person name="Goodwin S."/>
            <person name="Spatafora J."/>
            <person name="Crous P."/>
            <person name="Grigoriev I."/>
        </authorList>
    </citation>
    <scope>NUCLEOTIDE SEQUENCE</scope>
    <source>
        <strain evidence="3">CBS 183.55</strain>
    </source>
</reference>
<dbReference type="InterPro" id="IPR046536">
    <property type="entry name" value="DUF6601"/>
</dbReference>
<dbReference type="EMBL" id="ML979014">
    <property type="protein sequence ID" value="KAF1922858.1"/>
    <property type="molecule type" value="Genomic_DNA"/>
</dbReference>
<evidence type="ECO:0000313" key="3">
    <source>
        <dbReference type="EMBL" id="KAF1922858.1"/>
    </source>
</evidence>
<keyword evidence="4" id="KW-1185">Reference proteome</keyword>
<accession>A0A6A5R6N9</accession>
<dbReference type="PANTHER" id="PTHR34414">
    <property type="entry name" value="HET DOMAIN-CONTAINING PROTEIN-RELATED"/>
    <property type="match status" value="1"/>
</dbReference>
<gene>
    <name evidence="3" type="ORF">M421DRAFT_426478</name>
</gene>
<organism evidence="3 4">
    <name type="scientific">Didymella exigua CBS 183.55</name>
    <dbReference type="NCBI Taxonomy" id="1150837"/>
    <lineage>
        <taxon>Eukaryota</taxon>
        <taxon>Fungi</taxon>
        <taxon>Dikarya</taxon>
        <taxon>Ascomycota</taxon>
        <taxon>Pezizomycotina</taxon>
        <taxon>Dothideomycetes</taxon>
        <taxon>Pleosporomycetidae</taxon>
        <taxon>Pleosporales</taxon>
        <taxon>Pleosporineae</taxon>
        <taxon>Didymellaceae</taxon>
        <taxon>Didymella</taxon>
    </lineage>
</organism>